<dbReference type="InterPro" id="IPR011993">
    <property type="entry name" value="PH-like_dom_sf"/>
</dbReference>
<feature type="compositionally biased region" description="Low complexity" evidence="3">
    <location>
        <begin position="886"/>
        <end position="903"/>
    </location>
</feature>
<feature type="compositionally biased region" description="Low complexity" evidence="3">
    <location>
        <begin position="1182"/>
        <end position="1194"/>
    </location>
</feature>
<dbReference type="Gene3D" id="2.30.29.30">
    <property type="entry name" value="Pleckstrin-homology domain (PH domain)/Phosphotyrosine-binding domain (PTB)"/>
    <property type="match status" value="1"/>
</dbReference>
<dbReference type="Pfam" id="PF00169">
    <property type="entry name" value="PH"/>
    <property type="match status" value="1"/>
</dbReference>
<gene>
    <name evidence="5" type="ORF">D9611_000344</name>
</gene>
<feature type="compositionally biased region" description="Polar residues" evidence="3">
    <location>
        <begin position="686"/>
        <end position="701"/>
    </location>
</feature>
<dbReference type="PROSITE" id="PS50003">
    <property type="entry name" value="PH_DOMAIN"/>
    <property type="match status" value="1"/>
</dbReference>
<feature type="compositionally biased region" description="Acidic residues" evidence="3">
    <location>
        <begin position="933"/>
        <end position="946"/>
    </location>
</feature>
<feature type="compositionally biased region" description="Basic and acidic residues" evidence="3">
    <location>
        <begin position="565"/>
        <end position="595"/>
    </location>
</feature>
<dbReference type="GO" id="GO:0051301">
    <property type="term" value="P:cell division"/>
    <property type="evidence" value="ECO:0007669"/>
    <property type="project" value="UniProtKB-KW"/>
</dbReference>
<evidence type="ECO:0000313" key="5">
    <source>
        <dbReference type="EMBL" id="KAF5326466.1"/>
    </source>
</evidence>
<organism evidence="5 6">
    <name type="scientific">Ephemerocybe angulata</name>
    <dbReference type="NCBI Taxonomy" id="980116"/>
    <lineage>
        <taxon>Eukaryota</taxon>
        <taxon>Fungi</taxon>
        <taxon>Dikarya</taxon>
        <taxon>Basidiomycota</taxon>
        <taxon>Agaricomycotina</taxon>
        <taxon>Agaricomycetes</taxon>
        <taxon>Agaricomycetidae</taxon>
        <taxon>Agaricales</taxon>
        <taxon>Agaricineae</taxon>
        <taxon>Psathyrellaceae</taxon>
        <taxon>Ephemerocybe</taxon>
    </lineage>
</organism>
<feature type="compositionally biased region" description="Basic and acidic residues" evidence="3">
    <location>
        <begin position="250"/>
        <end position="263"/>
    </location>
</feature>
<proteinExistence type="predicted"/>
<evidence type="ECO:0000256" key="3">
    <source>
        <dbReference type="SAM" id="MobiDB-lite"/>
    </source>
</evidence>
<feature type="region of interest" description="Disordered" evidence="3">
    <location>
        <begin position="926"/>
        <end position="947"/>
    </location>
</feature>
<feature type="compositionally biased region" description="Polar residues" evidence="3">
    <location>
        <begin position="77"/>
        <end position="99"/>
    </location>
</feature>
<dbReference type="EMBL" id="JAACJK010000163">
    <property type="protein sequence ID" value="KAF5326466.1"/>
    <property type="molecule type" value="Genomic_DNA"/>
</dbReference>
<feature type="compositionally biased region" description="Pro residues" evidence="3">
    <location>
        <begin position="437"/>
        <end position="446"/>
    </location>
</feature>
<feature type="region of interest" description="Disordered" evidence="3">
    <location>
        <begin position="1444"/>
        <end position="1464"/>
    </location>
</feature>
<evidence type="ECO:0000313" key="6">
    <source>
        <dbReference type="Proteomes" id="UP000541558"/>
    </source>
</evidence>
<sequence>MSKRKPSLQDRLLSNSPDPIKSSILRESGMGWNPNPQVQNTGSISSTSSSGSDSLVNPLRIEKRDTPVRARPIIPRRTSSSYKHMHSNNLVSKSPFKSQIPTPATPSKSSKPTPIAISFPMSPGRRVSGEKRQRPSSMHEMAETDNSRPLALKRERKQSKAFEVLLEREPVSKSPFRQPDNAPDSEDFKSASLPIPIPTRRPVSMTPELLVPSSAPSPSRQSPSPGRPALVSRRMHGPRLSGSGRRERRKTVTFDERCDVVEFDRDDDSDNGVFESTSEEEDASDDNSMRYDDDEQTAMPGEEEDSYAADHEDVPEDSYESIPLELEDKQDDSAMALDPDASITGIVDNLFFSEGASSLADNSLASVASTPPRQSSLPPDLETEDGVPLGRSHHVERFLQHHSPHLGPQRISPRNSPGHSPGRYPFNLNLPTQASPNGPPATPPRRSPGMTHSTPPLGRSTHAERVKEVREQENDEIAHEVNNLPPSPSPMKIPSARERTEDALIPRFDLAQDVSSSAPGATPDLTAVPDPFARSRPLDEAPPADLDASAENDNPADLSAPGSYFDDRSTLDEPSRIDESAYHDADSGDDDDHKLNTSTDDFLAASPLHVSSGSPGARAGSPMVRSGSPLTRLSSPLSTSGLQVANRPRINKDDVKRRLMGRRSLCSPSPEPRSPERSTEHRASPILSSEANSHLTPSFIPQEQDRDKDRDRMSIMTGMTDMSTDTAIVGHAERGSLAVASLVSPCEADEDDEFGVLGSEDRLKFDFGSKFSIGGLGVTHSREDDDEEDIDSTDLTTPQQTGGGAGFPQGAGMRMGDQDVDMDMKSALDRLMEDVAGGRVDDSMLTDDSFVSQDSQATDLSLLEPVTNSRPKFLERAATDTLVQTTSASGITSRSVSGSSSSAMPPPVPPKENIKAREQMILQKRRQARGLDDDQSEGEYSGEDDSIGPLAKMHQRRLGVGRPSHRRSMSTGDVEDLTEHQKETAMLELSQVHSDTLLGNIEQELNKMQEPPKKKRYQIRERANTIVASSSDDRVQHLHGVGDVHTDRPWRPVRRESDMNQYAREIRAWRAEDKSKAYGKVFVKVLGIKHIHVPMPREPTAVSCTLNNGIHFVSTPDCPFAESTAIEQEFELIEHNKLEFTLAIKVRMDPHIKAQMQALVAPAVRPPPPVVTPLPPLMQTHSKSSSRFSLFSSSPKKIKEKEKDRHSHIPVSMPPPSQTAQPHRLPENLGRYLKPDGTLARAFIAFKDVVHRCDTRLFETSYPLIGQRAELGGKYSTQQVGEIVVQMFRLPPLPGVPQDELPQSLEDCHKGLRHINWHKVTYYQGTLTQNGGDCSTWRRRQFRVMGGQLIAFNDVTKKVTSTIELRRAIRLDDDQDMDDEAMYGVERSFRLVFPHEEIVFFADTDEEKAKWLEVLRALVGHIPPHPLWAELLWQRQDEITKRAQAARQMATNYDPPSSSAQAHQ</sequence>
<feature type="compositionally biased region" description="Low complexity" evidence="3">
    <location>
        <begin position="611"/>
        <end position="642"/>
    </location>
</feature>
<evidence type="ECO:0000256" key="1">
    <source>
        <dbReference type="ARBA" id="ARBA00022618"/>
    </source>
</evidence>
<dbReference type="SMART" id="SM00233">
    <property type="entry name" value="PH"/>
    <property type="match status" value="1"/>
</dbReference>
<feature type="compositionally biased region" description="Polar residues" evidence="3">
    <location>
        <begin position="1449"/>
        <end position="1464"/>
    </location>
</feature>
<feature type="compositionally biased region" description="Basic and acidic residues" evidence="3">
    <location>
        <begin position="461"/>
        <end position="479"/>
    </location>
</feature>
<feature type="compositionally biased region" description="Low complexity" evidence="3">
    <location>
        <begin position="41"/>
        <end position="54"/>
    </location>
</feature>
<feature type="compositionally biased region" description="Polar residues" evidence="3">
    <location>
        <begin position="363"/>
        <end position="377"/>
    </location>
</feature>
<feature type="compositionally biased region" description="Acidic residues" evidence="3">
    <location>
        <begin position="292"/>
        <end position="319"/>
    </location>
</feature>
<feature type="compositionally biased region" description="Basic and acidic residues" evidence="3">
    <location>
        <begin position="1197"/>
        <end position="1207"/>
    </location>
</feature>
<keyword evidence="2" id="KW-0131">Cell cycle</keyword>
<feature type="region of interest" description="Disordered" evidence="3">
    <location>
        <begin position="363"/>
        <end position="709"/>
    </location>
</feature>
<dbReference type="PANTHER" id="PTHR36100">
    <property type="entry name" value="BUD SITE SELECTION PROTEIN 4"/>
    <property type="match status" value="1"/>
</dbReference>
<dbReference type="SUPFAM" id="SSF50729">
    <property type="entry name" value="PH domain-like"/>
    <property type="match status" value="1"/>
</dbReference>
<name>A0A8H5BNT2_9AGAR</name>
<dbReference type="InterPro" id="IPR001849">
    <property type="entry name" value="PH_domain"/>
</dbReference>
<feature type="domain" description="PH" evidence="4">
    <location>
        <begin position="1320"/>
        <end position="1420"/>
    </location>
</feature>
<evidence type="ECO:0000259" key="4">
    <source>
        <dbReference type="PROSITE" id="PS50003"/>
    </source>
</evidence>
<feature type="region of interest" description="Disordered" evidence="3">
    <location>
        <begin position="880"/>
        <end position="912"/>
    </location>
</feature>
<dbReference type="Proteomes" id="UP000541558">
    <property type="component" value="Unassembled WGS sequence"/>
</dbReference>
<reference evidence="5 6" key="1">
    <citation type="journal article" date="2020" name="ISME J.">
        <title>Uncovering the hidden diversity of litter-decomposition mechanisms in mushroom-forming fungi.</title>
        <authorList>
            <person name="Floudas D."/>
            <person name="Bentzer J."/>
            <person name="Ahren D."/>
            <person name="Johansson T."/>
            <person name="Persson P."/>
            <person name="Tunlid A."/>
        </authorList>
    </citation>
    <scope>NUCLEOTIDE SEQUENCE [LARGE SCALE GENOMIC DNA]</scope>
    <source>
        <strain evidence="5 6">CBS 175.51</strain>
    </source>
</reference>
<dbReference type="GO" id="GO:0005525">
    <property type="term" value="F:GTP binding"/>
    <property type="evidence" value="ECO:0007669"/>
    <property type="project" value="TreeGrafter"/>
</dbReference>
<feature type="compositionally biased region" description="Basic and acidic residues" evidence="3">
    <location>
        <begin position="495"/>
        <end position="504"/>
    </location>
</feature>
<evidence type="ECO:0000256" key="2">
    <source>
        <dbReference type="ARBA" id="ARBA00023306"/>
    </source>
</evidence>
<feature type="compositionally biased region" description="Low complexity" evidence="3">
    <location>
        <begin position="212"/>
        <end position="229"/>
    </location>
</feature>
<keyword evidence="6" id="KW-1185">Reference proteome</keyword>
<protein>
    <recommendedName>
        <fullName evidence="4">PH domain-containing protein</fullName>
    </recommendedName>
</protein>
<keyword evidence="1" id="KW-0132">Cell division</keyword>
<accession>A0A8H5BNT2</accession>
<feature type="compositionally biased region" description="Basic and acidic residues" evidence="3">
    <location>
        <begin position="673"/>
        <end position="683"/>
    </location>
</feature>
<dbReference type="PANTHER" id="PTHR36100:SF1">
    <property type="entry name" value="BUD SITE SELECTION PROTEIN 4"/>
    <property type="match status" value="1"/>
</dbReference>
<dbReference type="InterPro" id="IPR052007">
    <property type="entry name" value="Bud4"/>
</dbReference>
<comment type="caution">
    <text evidence="5">The sequence shown here is derived from an EMBL/GenBank/DDBJ whole genome shotgun (WGS) entry which is preliminary data.</text>
</comment>
<feature type="region of interest" description="Disordered" evidence="3">
    <location>
        <begin position="1179"/>
        <end position="1223"/>
    </location>
</feature>
<dbReference type="OrthoDB" id="2123378at2759"/>
<feature type="compositionally biased region" description="Low complexity" evidence="3">
    <location>
        <begin position="100"/>
        <end position="118"/>
    </location>
</feature>
<feature type="region of interest" description="Disordered" evidence="3">
    <location>
        <begin position="777"/>
        <end position="812"/>
    </location>
</feature>
<feature type="region of interest" description="Disordered" evidence="3">
    <location>
        <begin position="1"/>
        <end position="336"/>
    </location>
</feature>